<dbReference type="PROSITE" id="PS51464">
    <property type="entry name" value="SIS"/>
    <property type="match status" value="1"/>
</dbReference>
<keyword evidence="8 9" id="KW-0119">Carbohydrate metabolism</keyword>
<evidence type="ECO:0000256" key="4">
    <source>
        <dbReference type="ARBA" id="ARBA00022490"/>
    </source>
</evidence>
<name>A0ABT4VF12_9HELI</name>
<feature type="binding site" evidence="9">
    <location>
        <position position="168"/>
    </location>
    <ligand>
        <name>Zn(2+)</name>
        <dbReference type="ChEBI" id="CHEBI:29105"/>
    </ligand>
</feature>
<dbReference type="EC" id="5.3.1.28" evidence="9"/>
<dbReference type="PANTHER" id="PTHR30390">
    <property type="entry name" value="SEDOHEPTULOSE 7-PHOSPHATE ISOMERASE / DNAA INITIATOR-ASSOCIATING FACTOR FOR REPLICATION INITIATION"/>
    <property type="match status" value="1"/>
</dbReference>
<feature type="binding site" evidence="9">
    <location>
        <position position="61"/>
    </location>
    <ligand>
        <name>Zn(2+)</name>
        <dbReference type="ChEBI" id="CHEBI:29105"/>
    </ligand>
</feature>
<comment type="function">
    <text evidence="9">Catalyzes the isomerization of sedoheptulose 7-phosphate in D-glycero-D-manno-heptose 7-phosphate.</text>
</comment>
<comment type="miscellaneous">
    <text evidence="9">The reaction produces a racemic mixture of D-glycero-alpha-D-manno-heptose 7-phosphate and D-glycero-beta-D-manno-heptose 7-phosphate.</text>
</comment>
<reference evidence="11 12" key="1">
    <citation type="submission" date="2023-01" db="EMBL/GenBank/DDBJ databases">
        <title>Description of Helicobacter ibis sp. nov. isolated from faecal droppings of black-faced ibis (Theristicus melanopis).</title>
        <authorList>
            <person name="Lopez-Cantillo M."/>
            <person name="Vidal-Veuthey B."/>
            <person name="Mella A."/>
            <person name="De La Haba R."/>
            <person name="Collado L."/>
        </authorList>
    </citation>
    <scope>NUCLEOTIDE SEQUENCE [LARGE SCALE GENOMIC DNA]</scope>
    <source>
        <strain evidence="11 12">A82</strain>
    </source>
</reference>
<dbReference type="CDD" id="cd05006">
    <property type="entry name" value="SIS_GmhA"/>
    <property type="match status" value="1"/>
</dbReference>
<evidence type="ECO:0000313" key="11">
    <source>
        <dbReference type="EMBL" id="MDA3969192.1"/>
    </source>
</evidence>
<dbReference type="HAMAP" id="MF_00067">
    <property type="entry name" value="GmhA"/>
    <property type="match status" value="1"/>
</dbReference>
<comment type="similarity">
    <text evidence="3 9">Belongs to the SIS family. GmhA subfamily.</text>
</comment>
<evidence type="ECO:0000256" key="5">
    <source>
        <dbReference type="ARBA" id="ARBA00022723"/>
    </source>
</evidence>
<dbReference type="InterPro" id="IPR001347">
    <property type="entry name" value="SIS_dom"/>
</dbReference>
<evidence type="ECO:0000256" key="1">
    <source>
        <dbReference type="ARBA" id="ARBA00000348"/>
    </source>
</evidence>
<dbReference type="InterPro" id="IPR046348">
    <property type="entry name" value="SIS_dom_sf"/>
</dbReference>
<evidence type="ECO:0000256" key="7">
    <source>
        <dbReference type="ARBA" id="ARBA00023235"/>
    </source>
</evidence>
<feature type="binding site" evidence="9">
    <location>
        <begin position="48"/>
        <end position="50"/>
    </location>
    <ligand>
        <name>substrate</name>
    </ligand>
</feature>
<evidence type="ECO:0000256" key="2">
    <source>
        <dbReference type="ARBA" id="ARBA00004496"/>
    </source>
</evidence>
<feature type="binding site" evidence="9">
    <location>
        <position position="176"/>
    </location>
    <ligand>
        <name>Zn(2+)</name>
        <dbReference type="ChEBI" id="CHEBI:29105"/>
    </ligand>
</feature>
<dbReference type="GO" id="GO:0016853">
    <property type="term" value="F:isomerase activity"/>
    <property type="evidence" value="ECO:0007669"/>
    <property type="project" value="UniProtKB-KW"/>
</dbReference>
<dbReference type="SUPFAM" id="SSF53697">
    <property type="entry name" value="SIS domain"/>
    <property type="match status" value="1"/>
</dbReference>
<dbReference type="Pfam" id="PF13580">
    <property type="entry name" value="SIS_2"/>
    <property type="match status" value="1"/>
</dbReference>
<dbReference type="EMBL" id="JAQHXR010000003">
    <property type="protein sequence ID" value="MDA3969192.1"/>
    <property type="molecule type" value="Genomic_DNA"/>
</dbReference>
<keyword evidence="7 9" id="KW-0413">Isomerase</keyword>
<proteinExistence type="inferred from homology"/>
<feature type="binding site" evidence="9">
    <location>
        <begin position="116"/>
        <end position="118"/>
    </location>
    <ligand>
        <name>substrate</name>
    </ligand>
</feature>
<dbReference type="Gene3D" id="3.40.50.10490">
    <property type="entry name" value="Glucose-6-phosphate isomerase like protein, domain 1"/>
    <property type="match status" value="1"/>
</dbReference>
<gene>
    <name evidence="9 11" type="primary">gmhA</name>
    <name evidence="11" type="ORF">PF021_05815</name>
</gene>
<feature type="domain" description="SIS" evidence="10">
    <location>
        <begin position="33"/>
        <end position="187"/>
    </location>
</feature>
<dbReference type="RefSeq" id="WP_271021519.1">
    <property type="nucleotide sequence ID" value="NZ_JAQHXR010000003.1"/>
</dbReference>
<evidence type="ECO:0000256" key="8">
    <source>
        <dbReference type="ARBA" id="ARBA00023277"/>
    </source>
</evidence>
<feature type="binding site" evidence="9">
    <location>
        <position position="57"/>
    </location>
    <ligand>
        <name>Zn(2+)</name>
        <dbReference type="ChEBI" id="CHEBI:29105"/>
    </ligand>
</feature>
<dbReference type="InterPro" id="IPR050099">
    <property type="entry name" value="SIS_GmhA/DiaA_subfam"/>
</dbReference>
<evidence type="ECO:0000313" key="12">
    <source>
        <dbReference type="Proteomes" id="UP001210261"/>
    </source>
</evidence>
<feature type="binding site" evidence="9">
    <location>
        <begin position="90"/>
        <end position="91"/>
    </location>
    <ligand>
        <name>substrate</name>
    </ligand>
</feature>
<comment type="cofactor">
    <cofactor evidence="9">
        <name>Zn(2+)</name>
        <dbReference type="ChEBI" id="CHEBI:29105"/>
    </cofactor>
    <text evidence="9">Binds 1 zinc ion per subunit.</text>
</comment>
<keyword evidence="4 9" id="KW-0963">Cytoplasm</keyword>
<keyword evidence="6 9" id="KW-0862">Zinc</keyword>
<dbReference type="NCBIfam" id="TIGR00441">
    <property type="entry name" value="gmhA"/>
    <property type="match status" value="1"/>
</dbReference>
<feature type="binding site" evidence="9">
    <location>
        <position position="168"/>
    </location>
    <ligand>
        <name>substrate</name>
    </ligand>
</feature>
<evidence type="ECO:0000256" key="3">
    <source>
        <dbReference type="ARBA" id="ARBA00009894"/>
    </source>
</evidence>
<dbReference type="InterPro" id="IPR035461">
    <property type="entry name" value="GmhA/DiaA"/>
</dbReference>
<sequence>MKEHILNEIKEHLLVANKMESLSDDIQKAAEMCIESLKNGGKILLCGNGGSAADSQHIAAELIGRYKCERPSIPAIALTTDTSALTAIGNDYGYEFVFSRQFEGLANKQDILWGISTSGNSQNVINALQKAKKLGVRTIGFSGHSGGKMSSLCDVLLISPSNDTPRIQEMHILMAHIICDLIERAFK</sequence>
<dbReference type="Proteomes" id="UP001210261">
    <property type="component" value="Unassembled WGS sequence"/>
</dbReference>
<keyword evidence="12" id="KW-1185">Reference proteome</keyword>
<accession>A0ABT4VF12</accession>
<dbReference type="InterPro" id="IPR004515">
    <property type="entry name" value="Phosphoheptose_Isoase"/>
</dbReference>
<keyword evidence="5 9" id="KW-0479">Metal-binding</keyword>
<feature type="binding site" evidence="9">
    <location>
        <position position="61"/>
    </location>
    <ligand>
        <name>substrate</name>
    </ligand>
</feature>
<protein>
    <recommendedName>
        <fullName evidence="9">Phosphoheptose isomerase</fullName>
        <ecNumber evidence="9">5.3.1.28</ecNumber>
    </recommendedName>
    <alternativeName>
        <fullName evidence="9">Sedoheptulose 7-phosphate isomerase</fullName>
    </alternativeName>
</protein>
<comment type="catalytic activity">
    <reaction evidence="1 9">
        <text>2 D-sedoheptulose 7-phosphate = D-glycero-alpha-D-manno-heptose 7-phosphate + D-glycero-beta-D-manno-heptose 7-phosphate</text>
        <dbReference type="Rhea" id="RHEA:27489"/>
        <dbReference type="ChEBI" id="CHEBI:57483"/>
        <dbReference type="ChEBI" id="CHEBI:60203"/>
        <dbReference type="ChEBI" id="CHEBI:60204"/>
        <dbReference type="EC" id="5.3.1.28"/>
    </reaction>
</comment>
<comment type="subcellular location">
    <subcellularLocation>
        <location evidence="2 9">Cytoplasm</location>
    </subcellularLocation>
</comment>
<comment type="caution">
    <text evidence="11">The sequence shown here is derived from an EMBL/GenBank/DDBJ whole genome shotgun (WGS) entry which is preliminary data.</text>
</comment>
<evidence type="ECO:0000256" key="6">
    <source>
        <dbReference type="ARBA" id="ARBA00022833"/>
    </source>
</evidence>
<dbReference type="PANTHER" id="PTHR30390:SF6">
    <property type="entry name" value="DNAA INITIATOR-ASSOCIATING PROTEIN DIAA"/>
    <property type="match status" value="1"/>
</dbReference>
<organism evidence="11 12">
    <name type="scientific">Helicobacter ibis</name>
    <dbReference type="NCBI Taxonomy" id="2962633"/>
    <lineage>
        <taxon>Bacteria</taxon>
        <taxon>Pseudomonadati</taxon>
        <taxon>Campylobacterota</taxon>
        <taxon>Epsilonproteobacteria</taxon>
        <taxon>Campylobacterales</taxon>
        <taxon>Helicobacteraceae</taxon>
        <taxon>Helicobacter</taxon>
    </lineage>
</organism>
<comment type="pathway">
    <text evidence="9">Carbohydrate biosynthesis; D-glycero-D-manno-heptose 7-phosphate biosynthesis; D-glycero-alpha-D-manno-heptose 7-phosphate and D-glycero-beta-D-manno-heptose 7-phosphate from sedoheptulose 7-phosphate: step 1/1.</text>
</comment>
<feature type="binding site" evidence="9">
    <location>
        <position position="121"/>
    </location>
    <ligand>
        <name>substrate</name>
    </ligand>
</feature>
<evidence type="ECO:0000259" key="10">
    <source>
        <dbReference type="PROSITE" id="PS51464"/>
    </source>
</evidence>
<evidence type="ECO:0000256" key="9">
    <source>
        <dbReference type="HAMAP-Rule" id="MF_00067"/>
    </source>
</evidence>